<reference evidence="10" key="2">
    <citation type="submission" date="2012-11" db="EMBL/GenBank/DDBJ databases">
        <authorList>
            <person name="Kuo A."/>
            <person name="Curtis B.A."/>
            <person name="Tanifuji G."/>
            <person name="Burki F."/>
            <person name="Gruber A."/>
            <person name="Irimia M."/>
            <person name="Maruyama S."/>
            <person name="Arias M.C."/>
            <person name="Ball S.G."/>
            <person name="Gile G.H."/>
            <person name="Hirakawa Y."/>
            <person name="Hopkins J.F."/>
            <person name="Rensing S.A."/>
            <person name="Schmutz J."/>
            <person name="Symeonidi A."/>
            <person name="Elias M."/>
            <person name="Eveleigh R.J."/>
            <person name="Herman E.K."/>
            <person name="Klute M.J."/>
            <person name="Nakayama T."/>
            <person name="Obornik M."/>
            <person name="Reyes-Prieto A."/>
            <person name="Armbrust E.V."/>
            <person name="Aves S.J."/>
            <person name="Beiko R.G."/>
            <person name="Coutinho P."/>
            <person name="Dacks J.B."/>
            <person name="Durnford D.G."/>
            <person name="Fast N.M."/>
            <person name="Green B.R."/>
            <person name="Grisdale C."/>
            <person name="Hempe F."/>
            <person name="Henrissat B."/>
            <person name="Hoppner M.P."/>
            <person name="Ishida K.-I."/>
            <person name="Kim E."/>
            <person name="Koreny L."/>
            <person name="Kroth P.G."/>
            <person name="Liu Y."/>
            <person name="Malik S.-B."/>
            <person name="Maier U.G."/>
            <person name="McRose D."/>
            <person name="Mock T."/>
            <person name="Neilson J.A."/>
            <person name="Onodera N.T."/>
            <person name="Poole A.M."/>
            <person name="Pritham E.J."/>
            <person name="Richards T.A."/>
            <person name="Rocap G."/>
            <person name="Roy S.W."/>
            <person name="Sarai C."/>
            <person name="Schaack S."/>
            <person name="Shirato S."/>
            <person name="Slamovits C.H."/>
            <person name="Spencer D.F."/>
            <person name="Suzuki S."/>
            <person name="Worden A.Z."/>
            <person name="Zauner S."/>
            <person name="Barry K."/>
            <person name="Bell C."/>
            <person name="Bharti A.K."/>
            <person name="Crow J.A."/>
            <person name="Grimwood J."/>
            <person name="Kramer R."/>
            <person name="Lindquist E."/>
            <person name="Lucas S."/>
            <person name="Salamov A."/>
            <person name="McFadden G.I."/>
            <person name="Lane C.E."/>
            <person name="Keeling P.J."/>
            <person name="Gray M.W."/>
            <person name="Grigoriev I.V."/>
            <person name="Archibald J.M."/>
        </authorList>
    </citation>
    <scope>NUCLEOTIDE SEQUENCE</scope>
    <source>
        <strain evidence="10">CCMP2712</strain>
    </source>
</reference>
<dbReference type="PANTHER" id="PTHR30483">
    <property type="entry name" value="LEUCINE-SPECIFIC-BINDING PROTEIN"/>
    <property type="match status" value="1"/>
</dbReference>
<feature type="domain" description="Receptor ligand binding region" evidence="7">
    <location>
        <begin position="78"/>
        <end position="379"/>
    </location>
</feature>
<keyword evidence="2 5" id="KW-0812">Transmembrane</keyword>
<reference evidence="9" key="3">
    <citation type="submission" date="2016-03" db="UniProtKB">
        <authorList>
            <consortium name="EnsemblProtists"/>
        </authorList>
    </citation>
    <scope>IDENTIFICATION</scope>
</reference>
<dbReference type="PANTHER" id="PTHR30483:SF6">
    <property type="entry name" value="PERIPLASMIC BINDING PROTEIN OF ABC TRANSPORTER FOR NATURAL AMINO ACIDS"/>
    <property type="match status" value="1"/>
</dbReference>
<keyword evidence="3 5" id="KW-1133">Transmembrane helix</keyword>
<evidence type="ECO:0000259" key="7">
    <source>
        <dbReference type="Pfam" id="PF01094"/>
    </source>
</evidence>
<evidence type="ECO:0000313" key="9">
    <source>
        <dbReference type="EnsemblProtists" id="EKX31446"/>
    </source>
</evidence>
<feature type="signal peptide" evidence="6">
    <location>
        <begin position="1"/>
        <end position="21"/>
    </location>
</feature>
<dbReference type="InterPro" id="IPR028082">
    <property type="entry name" value="Peripla_BP_I"/>
</dbReference>
<sequence length="967" mass="106808">MADANFLCLLLLLSHLTLGFSARTSASLLFVSPLRSASNTSAFSSNDLRDAFLALAIAARHVNARSNVVVKEAASLPRPFQLNVSFLQTSFSPLLIARDILSWSQPPDAIVANLDTFELEAACSLTAPSGLSVMSYSAKLKSFADKALFPFLSRTSLTLEFDALAAATILKQYAFSSILALYQDSPEGNEFAAGLKLLQEPGVMVEALPVSLPPDASLMASIASSPASVILLYSSSSDLLELLLALADAHQLLSDRTWVLAGEVDPEVLVGGMKNPPAARQLLAGWLWIREAPLTGREGLMLKMWEDANASAAAVGLEPSFSSSPSILAAFAYDAVWAMAFGLAGSTGGGRELADETRKREFAGLTGEVRFVNQTGDRALLGFDFEVGQLLVSSSGLLIYEVVATWSVTRGLLKTKDVFPPAPGSTEDAQTPPPLVPAPRGTSLSKTLLLVIIIVPSLLFLLTCCCCGAIFVYWRRSQLEEELDSELKRAMAEVREALRIRAEDGFFLARERSLLVRSWRRRKVEGTLSLSQLVAISSLFCMRDFDPRAVDLLGTFLRDVDARSRSREQEESWGNMDLAKPLTEEGSRMLLLLHLIVNVCVKLLDPTHSFSIWMDLPDKEEGQRLGGGDGRGSGRRTKGALSNLVDDDFEFRFQYFREKLLQLRMWRDYPRMFALLQEELKEHMDYLAASCTSRYHDMQSLPHGLKLVALPEISWGPAGIHTQDHSEVGAIRVDEAAREEMRYQQESQLGRQVEGGHVLEEDLFLSQLHSRANLLDQEFQRRVFELVASHASASPSLQHHSHLASGSSSAGSRSGIFVDCDFEDGRSVVEVCSAPVKRKERMREKLEDYAEDGKTWPLTRHILDPVRSSIVCEGPSQMLEVLGWVTGSSSMHPLMPLVRVKNKFAVEEVEDGYRDIQVCVVFSSSSSSLRIIGEIQIHDRKIHDQKVKMQMHKLYKIRRTDSPDGVK</sequence>
<comment type="subcellular location">
    <subcellularLocation>
        <location evidence="1">Membrane</location>
    </subcellularLocation>
</comment>
<dbReference type="Proteomes" id="UP000011087">
    <property type="component" value="Unassembled WGS sequence"/>
</dbReference>
<evidence type="ECO:0000256" key="3">
    <source>
        <dbReference type="ARBA" id="ARBA00022989"/>
    </source>
</evidence>
<dbReference type="InterPro" id="IPR001828">
    <property type="entry name" value="ANF_lig-bd_rcpt"/>
</dbReference>
<dbReference type="GO" id="GO:0016020">
    <property type="term" value="C:membrane"/>
    <property type="evidence" value="ECO:0007669"/>
    <property type="project" value="UniProtKB-SubCell"/>
</dbReference>
<dbReference type="Gene3D" id="3.40.50.2300">
    <property type="match status" value="3"/>
</dbReference>
<keyword evidence="10" id="KW-1185">Reference proteome</keyword>
<proteinExistence type="predicted"/>
<evidence type="ECO:0000256" key="4">
    <source>
        <dbReference type="ARBA" id="ARBA00023136"/>
    </source>
</evidence>
<dbReference type="GeneID" id="17288166"/>
<feature type="transmembrane region" description="Helical" evidence="5">
    <location>
        <begin position="448"/>
        <end position="474"/>
    </location>
</feature>
<dbReference type="AlphaFoldDB" id="L1I5D2"/>
<dbReference type="EnsemblProtists" id="EKX31446">
    <property type="protein sequence ID" value="EKX31446"/>
    <property type="gene ID" value="GUITHDRAFT_122367"/>
</dbReference>
<dbReference type="Pfam" id="PF01094">
    <property type="entry name" value="ANF_receptor"/>
    <property type="match status" value="1"/>
</dbReference>
<dbReference type="SUPFAM" id="SSF53822">
    <property type="entry name" value="Periplasmic binding protein-like I"/>
    <property type="match status" value="1"/>
</dbReference>
<keyword evidence="6" id="KW-0732">Signal</keyword>
<organism evidence="8">
    <name type="scientific">Guillardia theta (strain CCMP2712)</name>
    <name type="common">Cryptophyte</name>
    <dbReference type="NCBI Taxonomy" id="905079"/>
    <lineage>
        <taxon>Eukaryota</taxon>
        <taxon>Cryptophyceae</taxon>
        <taxon>Pyrenomonadales</taxon>
        <taxon>Geminigeraceae</taxon>
        <taxon>Guillardia</taxon>
    </lineage>
</organism>
<accession>L1I5D2</accession>
<gene>
    <name evidence="8" type="ORF">GUITHDRAFT_122367</name>
</gene>
<reference evidence="8 10" key="1">
    <citation type="journal article" date="2012" name="Nature">
        <title>Algal genomes reveal evolutionary mosaicism and the fate of nucleomorphs.</title>
        <authorList>
            <consortium name="DOE Joint Genome Institute"/>
            <person name="Curtis B.A."/>
            <person name="Tanifuji G."/>
            <person name="Burki F."/>
            <person name="Gruber A."/>
            <person name="Irimia M."/>
            <person name="Maruyama S."/>
            <person name="Arias M.C."/>
            <person name="Ball S.G."/>
            <person name="Gile G.H."/>
            <person name="Hirakawa Y."/>
            <person name="Hopkins J.F."/>
            <person name="Kuo A."/>
            <person name="Rensing S.A."/>
            <person name="Schmutz J."/>
            <person name="Symeonidi A."/>
            <person name="Elias M."/>
            <person name="Eveleigh R.J."/>
            <person name="Herman E.K."/>
            <person name="Klute M.J."/>
            <person name="Nakayama T."/>
            <person name="Obornik M."/>
            <person name="Reyes-Prieto A."/>
            <person name="Armbrust E.V."/>
            <person name="Aves S.J."/>
            <person name="Beiko R.G."/>
            <person name="Coutinho P."/>
            <person name="Dacks J.B."/>
            <person name="Durnford D.G."/>
            <person name="Fast N.M."/>
            <person name="Green B.R."/>
            <person name="Grisdale C.J."/>
            <person name="Hempel F."/>
            <person name="Henrissat B."/>
            <person name="Hoppner M.P."/>
            <person name="Ishida K."/>
            <person name="Kim E."/>
            <person name="Koreny L."/>
            <person name="Kroth P.G."/>
            <person name="Liu Y."/>
            <person name="Malik S.B."/>
            <person name="Maier U.G."/>
            <person name="McRose D."/>
            <person name="Mock T."/>
            <person name="Neilson J.A."/>
            <person name="Onodera N.T."/>
            <person name="Poole A.M."/>
            <person name="Pritham E.J."/>
            <person name="Richards T.A."/>
            <person name="Rocap G."/>
            <person name="Roy S.W."/>
            <person name="Sarai C."/>
            <person name="Schaack S."/>
            <person name="Shirato S."/>
            <person name="Slamovits C.H."/>
            <person name="Spencer D.F."/>
            <person name="Suzuki S."/>
            <person name="Worden A.Z."/>
            <person name="Zauner S."/>
            <person name="Barry K."/>
            <person name="Bell C."/>
            <person name="Bharti A.K."/>
            <person name="Crow J.A."/>
            <person name="Grimwood J."/>
            <person name="Kramer R."/>
            <person name="Lindquist E."/>
            <person name="Lucas S."/>
            <person name="Salamov A."/>
            <person name="McFadden G.I."/>
            <person name="Lane C.E."/>
            <person name="Keeling P.J."/>
            <person name="Gray M.W."/>
            <person name="Grigoriev I.V."/>
            <person name="Archibald J.M."/>
        </authorList>
    </citation>
    <scope>NUCLEOTIDE SEQUENCE</scope>
    <source>
        <strain evidence="8 10">CCMP2712</strain>
    </source>
</reference>
<protein>
    <recommendedName>
        <fullName evidence="7">Receptor ligand binding region domain-containing protein</fullName>
    </recommendedName>
</protein>
<dbReference type="RefSeq" id="XP_005818426.1">
    <property type="nucleotide sequence ID" value="XM_005818369.1"/>
</dbReference>
<evidence type="ECO:0000256" key="5">
    <source>
        <dbReference type="SAM" id="Phobius"/>
    </source>
</evidence>
<dbReference type="InterPro" id="IPR051010">
    <property type="entry name" value="BCAA_transport"/>
</dbReference>
<dbReference type="HOGENOM" id="CLU_300632_0_0_1"/>
<evidence type="ECO:0000313" key="8">
    <source>
        <dbReference type="EMBL" id="EKX31446.1"/>
    </source>
</evidence>
<evidence type="ECO:0000256" key="1">
    <source>
        <dbReference type="ARBA" id="ARBA00004370"/>
    </source>
</evidence>
<dbReference type="EMBL" id="JH993280">
    <property type="protein sequence ID" value="EKX31446.1"/>
    <property type="molecule type" value="Genomic_DNA"/>
</dbReference>
<dbReference type="PaxDb" id="55529-EKX31446"/>
<feature type="chain" id="PRO_5008769622" description="Receptor ligand binding region domain-containing protein" evidence="6">
    <location>
        <begin position="22"/>
        <end position="967"/>
    </location>
</feature>
<evidence type="ECO:0000256" key="2">
    <source>
        <dbReference type="ARBA" id="ARBA00022692"/>
    </source>
</evidence>
<evidence type="ECO:0000256" key="6">
    <source>
        <dbReference type="SAM" id="SignalP"/>
    </source>
</evidence>
<keyword evidence="4 5" id="KW-0472">Membrane</keyword>
<name>L1I5D2_GUITC</name>
<dbReference type="KEGG" id="gtt:GUITHDRAFT_122367"/>
<evidence type="ECO:0000313" key="10">
    <source>
        <dbReference type="Proteomes" id="UP000011087"/>
    </source>
</evidence>